<evidence type="ECO:0000313" key="2">
    <source>
        <dbReference type="Proteomes" id="UP000192940"/>
    </source>
</evidence>
<protein>
    <submittedName>
        <fullName evidence="1">Stage VI sporulation protein F</fullName>
    </submittedName>
</protein>
<gene>
    <name evidence="1" type="ORF">SAMN05661091_4008</name>
</gene>
<organism evidence="1 2">
    <name type="scientific">Paenibacillus uliginis N3/975</name>
    <dbReference type="NCBI Taxonomy" id="1313296"/>
    <lineage>
        <taxon>Bacteria</taxon>
        <taxon>Bacillati</taxon>
        <taxon>Bacillota</taxon>
        <taxon>Bacilli</taxon>
        <taxon>Bacillales</taxon>
        <taxon>Paenibacillaceae</taxon>
        <taxon>Paenibacillus</taxon>
    </lineage>
</organism>
<dbReference type="InterPro" id="IPR025942">
    <property type="entry name" value="SpoVIF"/>
</dbReference>
<dbReference type="Proteomes" id="UP000192940">
    <property type="component" value="Chromosome I"/>
</dbReference>
<accession>A0A1X7HJT5</accession>
<proteinExistence type="predicted"/>
<reference evidence="1 2" key="1">
    <citation type="submission" date="2017-04" db="EMBL/GenBank/DDBJ databases">
        <authorList>
            <person name="Afonso C.L."/>
            <person name="Miller P.J."/>
            <person name="Scott M.A."/>
            <person name="Spackman E."/>
            <person name="Goraichik I."/>
            <person name="Dimitrov K.M."/>
            <person name="Suarez D.L."/>
            <person name="Swayne D.E."/>
        </authorList>
    </citation>
    <scope>NUCLEOTIDE SEQUENCE [LARGE SCALE GENOMIC DNA]</scope>
    <source>
        <strain evidence="1 2">N3/975</strain>
    </source>
</reference>
<dbReference type="EMBL" id="LT840184">
    <property type="protein sequence ID" value="SMF87918.1"/>
    <property type="molecule type" value="Genomic_DNA"/>
</dbReference>
<dbReference type="Pfam" id="PF14069">
    <property type="entry name" value="SpoVIF"/>
    <property type="match status" value="1"/>
</dbReference>
<dbReference type="AlphaFoldDB" id="A0A1X7HJT5"/>
<keyword evidence="2" id="KW-1185">Reference proteome</keyword>
<evidence type="ECO:0000313" key="1">
    <source>
        <dbReference type="EMBL" id="SMF87918.1"/>
    </source>
</evidence>
<name>A0A1X7HJT5_9BACL</name>
<sequence>MDRPSSYTQTVTGVITGGAKRLSYQQYGISPQLVERIKLKMKNPAYKERIKNLVQGLSKADLQNSAKVHQMVRTITGILNERLSPAHEQQIVQFVLSQRIDPNNTFHLIKLWGMFR</sequence>
<dbReference type="STRING" id="1313296.SAMN05661091_4008"/>